<protein>
    <submittedName>
        <fullName evidence="1">Uncharacterized protein</fullName>
    </submittedName>
</protein>
<dbReference type="Proteomes" id="UP000091918">
    <property type="component" value="Unassembled WGS sequence"/>
</dbReference>
<sequence length="52" mass="5814">MPTSTLRFSPRFLSYSSSKLRAAQRYTTGPIILPARSMSTSPKTERIQNPAL</sequence>
<dbReference type="EMBL" id="LGUA01002081">
    <property type="protein sequence ID" value="OAX77765.1"/>
    <property type="molecule type" value="Genomic_DNA"/>
</dbReference>
<accession>A0A1B7NLU9</accession>
<dbReference type="AlphaFoldDB" id="A0A1B7NLU9"/>
<organism evidence="1 2">
    <name type="scientific">Emergomyces africanus</name>
    <dbReference type="NCBI Taxonomy" id="1955775"/>
    <lineage>
        <taxon>Eukaryota</taxon>
        <taxon>Fungi</taxon>
        <taxon>Dikarya</taxon>
        <taxon>Ascomycota</taxon>
        <taxon>Pezizomycotina</taxon>
        <taxon>Eurotiomycetes</taxon>
        <taxon>Eurotiomycetidae</taxon>
        <taxon>Onygenales</taxon>
        <taxon>Ajellomycetaceae</taxon>
        <taxon>Emergomyces</taxon>
    </lineage>
</organism>
<dbReference type="OrthoDB" id="269496at2759"/>
<feature type="non-terminal residue" evidence="1">
    <location>
        <position position="52"/>
    </location>
</feature>
<name>A0A1B7NLU9_9EURO</name>
<reference evidence="1 2" key="1">
    <citation type="submission" date="2015-07" db="EMBL/GenBank/DDBJ databases">
        <title>Emmonsia species relationships and genome sequence.</title>
        <authorList>
            <person name="Cuomo C.A."/>
            <person name="Schwartz I.S."/>
            <person name="Kenyon C."/>
            <person name="de Hoog G.S."/>
            <person name="Govender N.P."/>
            <person name="Botha A."/>
            <person name="Moreno L."/>
            <person name="de Vries M."/>
            <person name="Munoz J.F."/>
            <person name="Stielow J.B."/>
        </authorList>
    </citation>
    <scope>NUCLEOTIDE SEQUENCE [LARGE SCALE GENOMIC DNA]</scope>
    <source>
        <strain evidence="1 2">CBS 136260</strain>
    </source>
</reference>
<evidence type="ECO:0000313" key="2">
    <source>
        <dbReference type="Proteomes" id="UP000091918"/>
    </source>
</evidence>
<gene>
    <name evidence="1" type="ORF">ACJ72_07931</name>
</gene>
<proteinExistence type="predicted"/>
<evidence type="ECO:0000313" key="1">
    <source>
        <dbReference type="EMBL" id="OAX77765.1"/>
    </source>
</evidence>
<comment type="caution">
    <text evidence="1">The sequence shown here is derived from an EMBL/GenBank/DDBJ whole genome shotgun (WGS) entry which is preliminary data.</text>
</comment>
<keyword evidence="2" id="KW-1185">Reference proteome</keyword>